<dbReference type="Proteomes" id="UP000824037">
    <property type="component" value="Unassembled WGS sequence"/>
</dbReference>
<comment type="caution">
    <text evidence="1">The sequence shown here is derived from an EMBL/GenBank/DDBJ whole genome shotgun (WGS) entry which is preliminary data.</text>
</comment>
<reference evidence="1" key="1">
    <citation type="journal article" date="2021" name="PeerJ">
        <title>Extensive microbial diversity within the chicken gut microbiome revealed by metagenomics and culture.</title>
        <authorList>
            <person name="Gilroy R."/>
            <person name="Ravi A."/>
            <person name="Getino M."/>
            <person name="Pursley I."/>
            <person name="Horton D.L."/>
            <person name="Alikhan N.F."/>
            <person name="Baker D."/>
            <person name="Gharbi K."/>
            <person name="Hall N."/>
            <person name="Watson M."/>
            <person name="Adriaenssens E.M."/>
            <person name="Foster-Nyarko E."/>
            <person name="Jarju S."/>
            <person name="Secka A."/>
            <person name="Antonio M."/>
            <person name="Oren A."/>
            <person name="Chaudhuri R.R."/>
            <person name="La Ragione R."/>
            <person name="Hildebrand F."/>
            <person name="Pallen M.J."/>
        </authorList>
    </citation>
    <scope>NUCLEOTIDE SEQUENCE</scope>
    <source>
        <strain evidence="1">ChiGjej4B4-7305</strain>
    </source>
</reference>
<organism evidence="1 2">
    <name type="scientific">Candidatus Ruania gallistercoris</name>
    <dbReference type="NCBI Taxonomy" id="2838746"/>
    <lineage>
        <taxon>Bacteria</taxon>
        <taxon>Bacillati</taxon>
        <taxon>Actinomycetota</taxon>
        <taxon>Actinomycetes</taxon>
        <taxon>Micrococcales</taxon>
        <taxon>Ruaniaceae</taxon>
        <taxon>Ruania</taxon>
    </lineage>
</organism>
<dbReference type="AlphaFoldDB" id="A0A9D2EFV7"/>
<proteinExistence type="predicted"/>
<accession>A0A9D2EFV7</accession>
<sequence length="347" mass="37375">MRTARRDSTALLNTAALRAQLNTTLLANEILLATSPEDDLTLSFARCIPGSTDQGTTALLSERDLTRELLRDAGVMVGDFASFAFKSDRGAALEWADQIGYPVAVSPAWMVHIRPPALNAEMLGSEIERIARMTATRSLGPSHPRGRYLVEKVTGGHRIELGIAHGEVLYRLVDGEVVDGTRVHPGLEERARQAVTHIPGLSVARVWLTAEDPAQPPDGQLCRTLDVSPRATFDDLLRLDPAAAERAALRLMHGEADAQGLSITGQSAHSGAVLTIGGVALPERAADQIAEFCTDRLPDLSVRSTPSAEILVESPGDAGDIDTLQRTLMYGLLEGVRPLYVSAEWRP</sequence>
<gene>
    <name evidence="1" type="ORF">H9815_12945</name>
</gene>
<evidence type="ECO:0000313" key="2">
    <source>
        <dbReference type="Proteomes" id="UP000824037"/>
    </source>
</evidence>
<reference evidence="1" key="2">
    <citation type="submission" date="2021-04" db="EMBL/GenBank/DDBJ databases">
        <authorList>
            <person name="Gilroy R."/>
        </authorList>
    </citation>
    <scope>NUCLEOTIDE SEQUENCE</scope>
    <source>
        <strain evidence="1">ChiGjej4B4-7305</strain>
    </source>
</reference>
<evidence type="ECO:0000313" key="1">
    <source>
        <dbReference type="EMBL" id="HIZ36678.1"/>
    </source>
</evidence>
<dbReference type="EMBL" id="DXBY01000222">
    <property type="protein sequence ID" value="HIZ36678.1"/>
    <property type="molecule type" value="Genomic_DNA"/>
</dbReference>
<name>A0A9D2EFV7_9MICO</name>
<protein>
    <submittedName>
        <fullName evidence="1">Uncharacterized protein</fullName>
    </submittedName>
</protein>
<dbReference type="SUPFAM" id="SSF56059">
    <property type="entry name" value="Glutathione synthetase ATP-binding domain-like"/>
    <property type="match status" value="1"/>
</dbReference>